<name>A0AAD7SKC0_9TELE</name>
<dbReference type="FunFam" id="3.30.160.60:FF:000110">
    <property type="entry name" value="Zinc finger protein-like"/>
    <property type="match status" value="1"/>
</dbReference>
<dbReference type="FunFam" id="3.30.160.60:FF:000425">
    <property type="entry name" value="PLAG1 like zinc finger 1"/>
    <property type="match status" value="1"/>
</dbReference>
<evidence type="ECO:0000313" key="13">
    <source>
        <dbReference type="EMBL" id="KAJ8403863.1"/>
    </source>
</evidence>
<evidence type="ECO:0000256" key="9">
    <source>
        <dbReference type="ARBA" id="ARBA00023242"/>
    </source>
</evidence>
<dbReference type="Gene3D" id="3.30.160.60">
    <property type="entry name" value="Classic Zinc Finger"/>
    <property type="match status" value="10"/>
</dbReference>
<evidence type="ECO:0000256" key="4">
    <source>
        <dbReference type="ARBA" id="ARBA00022771"/>
    </source>
</evidence>
<dbReference type="InterPro" id="IPR006600">
    <property type="entry name" value="HTH_CenpB_DNA-bd_dom"/>
</dbReference>
<comment type="caution">
    <text evidence="13">The sequence shown here is derived from an EMBL/GenBank/DDBJ whole genome shotgun (WGS) entry which is preliminary data.</text>
</comment>
<feature type="domain" description="C2H2-type" evidence="11">
    <location>
        <begin position="385"/>
        <end position="412"/>
    </location>
</feature>
<evidence type="ECO:0000256" key="2">
    <source>
        <dbReference type="ARBA" id="ARBA00022723"/>
    </source>
</evidence>
<dbReference type="EMBL" id="JAINUG010000056">
    <property type="protein sequence ID" value="KAJ8403863.1"/>
    <property type="molecule type" value="Genomic_DNA"/>
</dbReference>
<sequence>MSKRKNVCVSISEKLKAIDQVKKGAKQVDVARNLNVGPATVRGWLKDEKKIRGFTDSVDSLAGLKRKYIRHNFEIDRAIYQWFIYERSEGTALSGPIIQAKAQELARRIHGPDCVFTASDGWFWRWQKRHGITEGTLKEEQQRSAEEQAASDYPSQLQLLIKAETMDSEQVKGEAPHWSRDNSLDYDDAEIKSVLIKEEDFEEEITEPEPEPLVEFKPEFKSDPGCEDEEANVDHRQSGHPAKSVHCGVDCGKAFGRVSSLQLHRGVHTGAKSFACACCGKSFAKLSNLKAHELAHGRKEHCCGYCGKAFGRPAYLKVHMRLHTGEKPYCCAVCGKIFNKSGSLKVHVRTHTGERPYDCPECGKGFSNVSDMRIHRMIHTGEKPYHCGDCGKSFRQRGQLKVHQRKHTGARPFGCPECDKRFRQSGQLKVHRLYHLGERPFHCEECDKSFVELGSLRRHQRVHREKTHRCPRCHVAFRRPEKLEQHQRLHATGRDSFSCSLCDKSFRNHYKLKVHMFTHTGERPFPCPECTKTFLTQSDLNRHLRIHERNERLRQATE</sequence>
<dbReference type="PROSITE" id="PS00028">
    <property type="entry name" value="ZINC_FINGER_C2H2_1"/>
    <property type="match status" value="11"/>
</dbReference>
<dbReference type="GO" id="GO:0000981">
    <property type="term" value="F:DNA-binding transcription factor activity, RNA polymerase II-specific"/>
    <property type="evidence" value="ECO:0007669"/>
    <property type="project" value="TreeGrafter"/>
</dbReference>
<dbReference type="GO" id="GO:0045944">
    <property type="term" value="P:positive regulation of transcription by RNA polymerase II"/>
    <property type="evidence" value="ECO:0007669"/>
    <property type="project" value="UniProtKB-ARBA"/>
</dbReference>
<dbReference type="InterPro" id="IPR007889">
    <property type="entry name" value="HTH_Psq"/>
</dbReference>
<dbReference type="FunFam" id="3.30.160.60:FF:000557">
    <property type="entry name" value="zinc finger and SCAN domain-containing protein 29"/>
    <property type="match status" value="1"/>
</dbReference>
<keyword evidence="4 10" id="KW-0863">Zinc-finger</keyword>
<feature type="domain" description="HTH CENPB-type" evidence="12">
    <location>
        <begin position="63"/>
        <end position="136"/>
    </location>
</feature>
<dbReference type="InterPro" id="IPR036236">
    <property type="entry name" value="Znf_C2H2_sf"/>
</dbReference>
<accession>A0AAD7SKC0</accession>
<dbReference type="FunFam" id="3.30.160.60:FF:002343">
    <property type="entry name" value="Zinc finger protein 33A"/>
    <property type="match status" value="2"/>
</dbReference>
<dbReference type="InterPro" id="IPR013087">
    <property type="entry name" value="Znf_C2H2_type"/>
</dbReference>
<organism evidence="13 14">
    <name type="scientific">Aldrovandia affinis</name>
    <dbReference type="NCBI Taxonomy" id="143900"/>
    <lineage>
        <taxon>Eukaryota</taxon>
        <taxon>Metazoa</taxon>
        <taxon>Chordata</taxon>
        <taxon>Craniata</taxon>
        <taxon>Vertebrata</taxon>
        <taxon>Euteleostomi</taxon>
        <taxon>Actinopterygii</taxon>
        <taxon>Neopterygii</taxon>
        <taxon>Teleostei</taxon>
        <taxon>Notacanthiformes</taxon>
        <taxon>Halosauridae</taxon>
        <taxon>Aldrovandia</taxon>
    </lineage>
</organism>
<keyword evidence="2" id="KW-0479">Metal-binding</keyword>
<feature type="domain" description="C2H2-type" evidence="11">
    <location>
        <begin position="413"/>
        <end position="440"/>
    </location>
</feature>
<keyword evidence="8" id="KW-0804">Transcription</keyword>
<dbReference type="PANTHER" id="PTHR19818">
    <property type="entry name" value="ZINC FINGER PROTEIN ZIC AND GLI"/>
    <property type="match status" value="1"/>
</dbReference>
<evidence type="ECO:0000256" key="3">
    <source>
        <dbReference type="ARBA" id="ARBA00022737"/>
    </source>
</evidence>
<comment type="subcellular location">
    <subcellularLocation>
        <location evidence="1">Nucleus</location>
    </subcellularLocation>
</comment>
<dbReference type="Proteomes" id="UP001221898">
    <property type="component" value="Unassembled WGS sequence"/>
</dbReference>
<feature type="domain" description="C2H2-type" evidence="11">
    <location>
        <begin position="497"/>
        <end position="524"/>
    </location>
</feature>
<dbReference type="AlphaFoldDB" id="A0AAD7SKC0"/>
<feature type="domain" description="C2H2-type" evidence="11">
    <location>
        <begin position="245"/>
        <end position="273"/>
    </location>
</feature>
<proteinExistence type="predicted"/>
<feature type="domain" description="C2H2-type" evidence="11">
    <location>
        <begin position="525"/>
        <end position="552"/>
    </location>
</feature>
<dbReference type="InterPro" id="IPR050329">
    <property type="entry name" value="GLI_C2H2-zinc-finger"/>
</dbReference>
<dbReference type="Gene3D" id="1.10.10.10">
    <property type="entry name" value="Winged helix-like DNA-binding domain superfamily/Winged helix DNA-binding domain"/>
    <property type="match status" value="1"/>
</dbReference>
<feature type="domain" description="C2H2-type" evidence="11">
    <location>
        <begin position="357"/>
        <end position="384"/>
    </location>
</feature>
<dbReference type="FunFam" id="3.30.160.60:FF:000495">
    <property type="entry name" value="zinc finger protein 668"/>
    <property type="match status" value="1"/>
</dbReference>
<gene>
    <name evidence="13" type="ORF">AAFF_G00347310</name>
</gene>
<feature type="domain" description="C2H2-type" evidence="11">
    <location>
        <begin position="468"/>
        <end position="495"/>
    </location>
</feature>
<dbReference type="PANTHER" id="PTHR19818:SF162">
    <property type="entry name" value="GASTRULA ZINC FINGER PROTEIN XLCGF57.1-RELATED"/>
    <property type="match status" value="1"/>
</dbReference>
<dbReference type="FunFam" id="3.30.160.60:FF:000710">
    <property type="entry name" value="Zinc finger protein 768"/>
    <property type="match status" value="1"/>
</dbReference>
<dbReference type="SMART" id="SM00355">
    <property type="entry name" value="ZnF_C2H2"/>
    <property type="match status" value="11"/>
</dbReference>
<reference evidence="13" key="1">
    <citation type="journal article" date="2023" name="Science">
        <title>Genome structures resolve the early diversification of teleost fishes.</title>
        <authorList>
            <person name="Parey E."/>
            <person name="Louis A."/>
            <person name="Montfort J."/>
            <person name="Bouchez O."/>
            <person name="Roques C."/>
            <person name="Iampietro C."/>
            <person name="Lluch J."/>
            <person name="Castinel A."/>
            <person name="Donnadieu C."/>
            <person name="Desvignes T."/>
            <person name="Floi Bucao C."/>
            <person name="Jouanno E."/>
            <person name="Wen M."/>
            <person name="Mejri S."/>
            <person name="Dirks R."/>
            <person name="Jansen H."/>
            <person name="Henkel C."/>
            <person name="Chen W.J."/>
            <person name="Zahm M."/>
            <person name="Cabau C."/>
            <person name="Klopp C."/>
            <person name="Thompson A.W."/>
            <person name="Robinson-Rechavi M."/>
            <person name="Braasch I."/>
            <person name="Lecointre G."/>
            <person name="Bobe J."/>
            <person name="Postlethwait J.H."/>
            <person name="Berthelot C."/>
            <person name="Roest Crollius H."/>
            <person name="Guiguen Y."/>
        </authorList>
    </citation>
    <scope>NUCLEOTIDE SEQUENCE</scope>
    <source>
        <strain evidence="13">NC1722</strain>
    </source>
</reference>
<dbReference type="PROSITE" id="PS51253">
    <property type="entry name" value="HTH_CENPB"/>
    <property type="match status" value="1"/>
</dbReference>
<dbReference type="Gene3D" id="1.10.10.60">
    <property type="entry name" value="Homeodomain-like"/>
    <property type="match status" value="1"/>
</dbReference>
<keyword evidence="3" id="KW-0677">Repeat</keyword>
<evidence type="ECO:0000256" key="6">
    <source>
        <dbReference type="ARBA" id="ARBA00023015"/>
    </source>
</evidence>
<protein>
    <submittedName>
        <fullName evidence="13">Uncharacterized protein</fullName>
    </submittedName>
</protein>
<dbReference type="GO" id="GO:0000978">
    <property type="term" value="F:RNA polymerase II cis-regulatory region sequence-specific DNA binding"/>
    <property type="evidence" value="ECO:0007669"/>
    <property type="project" value="TreeGrafter"/>
</dbReference>
<evidence type="ECO:0000256" key="5">
    <source>
        <dbReference type="ARBA" id="ARBA00022833"/>
    </source>
</evidence>
<dbReference type="FunFam" id="3.30.160.60:FF:000100">
    <property type="entry name" value="Zinc finger 45-like"/>
    <property type="match status" value="1"/>
</dbReference>
<dbReference type="PROSITE" id="PS50157">
    <property type="entry name" value="ZINC_FINGER_C2H2_2"/>
    <property type="match status" value="11"/>
</dbReference>
<dbReference type="Pfam" id="PF03221">
    <property type="entry name" value="HTH_Tnp_Tc5"/>
    <property type="match status" value="1"/>
</dbReference>
<dbReference type="SMART" id="SM00674">
    <property type="entry name" value="CENPB"/>
    <property type="match status" value="1"/>
</dbReference>
<keyword evidence="9" id="KW-0539">Nucleus</keyword>
<evidence type="ECO:0000313" key="14">
    <source>
        <dbReference type="Proteomes" id="UP001221898"/>
    </source>
</evidence>
<dbReference type="SUPFAM" id="SSF57667">
    <property type="entry name" value="beta-beta-alpha zinc fingers"/>
    <property type="match status" value="6"/>
</dbReference>
<dbReference type="Pfam" id="PF00096">
    <property type="entry name" value="zf-C2H2"/>
    <property type="match status" value="9"/>
</dbReference>
<evidence type="ECO:0000259" key="11">
    <source>
        <dbReference type="PROSITE" id="PS50157"/>
    </source>
</evidence>
<feature type="domain" description="C2H2-type" evidence="11">
    <location>
        <begin position="301"/>
        <end position="328"/>
    </location>
</feature>
<keyword evidence="14" id="KW-1185">Reference proteome</keyword>
<dbReference type="InterPro" id="IPR009057">
    <property type="entry name" value="Homeodomain-like_sf"/>
</dbReference>
<feature type="domain" description="C2H2-type" evidence="11">
    <location>
        <begin position="329"/>
        <end position="356"/>
    </location>
</feature>
<evidence type="ECO:0000256" key="7">
    <source>
        <dbReference type="ARBA" id="ARBA00023125"/>
    </source>
</evidence>
<dbReference type="SUPFAM" id="SSF46689">
    <property type="entry name" value="Homeodomain-like"/>
    <property type="match status" value="2"/>
</dbReference>
<evidence type="ECO:0000259" key="12">
    <source>
        <dbReference type="PROSITE" id="PS51253"/>
    </source>
</evidence>
<keyword evidence="6" id="KW-0805">Transcription regulation</keyword>
<feature type="domain" description="C2H2-type" evidence="11">
    <location>
        <begin position="441"/>
        <end position="468"/>
    </location>
</feature>
<keyword evidence="5" id="KW-0862">Zinc</keyword>
<feature type="domain" description="C2H2-type" evidence="11">
    <location>
        <begin position="274"/>
        <end position="301"/>
    </location>
</feature>
<dbReference type="FunFam" id="3.30.160.60:FF:001270">
    <property type="entry name" value="zinc finger protein 583 isoform X1"/>
    <property type="match status" value="1"/>
</dbReference>
<keyword evidence="7" id="KW-0238">DNA-binding</keyword>
<evidence type="ECO:0000256" key="8">
    <source>
        <dbReference type="ARBA" id="ARBA00023163"/>
    </source>
</evidence>
<evidence type="ECO:0000256" key="10">
    <source>
        <dbReference type="PROSITE-ProRule" id="PRU00042"/>
    </source>
</evidence>
<dbReference type="Pfam" id="PF04218">
    <property type="entry name" value="CENP-B_N"/>
    <property type="match status" value="1"/>
</dbReference>
<dbReference type="InterPro" id="IPR036388">
    <property type="entry name" value="WH-like_DNA-bd_sf"/>
</dbReference>
<dbReference type="GO" id="GO:0005634">
    <property type="term" value="C:nucleus"/>
    <property type="evidence" value="ECO:0007669"/>
    <property type="project" value="UniProtKB-SubCell"/>
</dbReference>
<dbReference type="GO" id="GO:0008270">
    <property type="term" value="F:zinc ion binding"/>
    <property type="evidence" value="ECO:0007669"/>
    <property type="project" value="UniProtKB-KW"/>
</dbReference>
<evidence type="ECO:0000256" key="1">
    <source>
        <dbReference type="ARBA" id="ARBA00004123"/>
    </source>
</evidence>